<accession>A0ABX5KE06</accession>
<evidence type="ECO:0000256" key="1">
    <source>
        <dbReference type="ARBA" id="ARBA00037217"/>
    </source>
</evidence>
<dbReference type="Pfam" id="PF01593">
    <property type="entry name" value="Amino_oxidase"/>
    <property type="match status" value="1"/>
</dbReference>
<proteinExistence type="predicted"/>
<name>A0ABX5KE06_9BURK</name>
<evidence type="ECO:0000256" key="3">
    <source>
        <dbReference type="ARBA" id="ARBA00040298"/>
    </source>
</evidence>
<dbReference type="Gene3D" id="3.50.50.60">
    <property type="entry name" value="FAD/NAD(P)-binding domain"/>
    <property type="match status" value="2"/>
</dbReference>
<evidence type="ECO:0000259" key="4">
    <source>
        <dbReference type="Pfam" id="PF01593"/>
    </source>
</evidence>
<keyword evidence="6" id="KW-1185">Reference proteome</keyword>
<dbReference type="InterPro" id="IPR036188">
    <property type="entry name" value="FAD/NAD-bd_sf"/>
</dbReference>
<comment type="subunit">
    <text evidence="2">Interacts with COX5B; this interaction may contribute to localize PYROXD2 to the inner face of the inner mitochondrial membrane.</text>
</comment>
<comment type="caution">
    <text evidence="5">The sequence shown here is derived from an EMBL/GenBank/DDBJ whole genome shotgun (WGS) entry which is preliminary data.</text>
</comment>
<reference evidence="5 6" key="1">
    <citation type="submission" date="2018-05" db="EMBL/GenBank/DDBJ databases">
        <title>Genomic Encyclopedia of Type Strains, Phase IV (KMG-V): Genome sequencing to study the core and pangenomes of soil and plant-associated prokaryotes.</title>
        <authorList>
            <person name="Whitman W."/>
        </authorList>
    </citation>
    <scope>NUCLEOTIDE SEQUENCE [LARGE SCALE GENOMIC DNA]</scope>
    <source>
        <strain evidence="5 6">SCZa-39</strain>
    </source>
</reference>
<gene>
    <name evidence="5" type="ORF">C7402_117102</name>
</gene>
<dbReference type="PANTHER" id="PTHR10668">
    <property type="entry name" value="PHYTOENE DEHYDROGENASE"/>
    <property type="match status" value="1"/>
</dbReference>
<dbReference type="EMBL" id="QEOB01000017">
    <property type="protein sequence ID" value="PVX75690.1"/>
    <property type="molecule type" value="Genomic_DNA"/>
</dbReference>
<evidence type="ECO:0000313" key="6">
    <source>
        <dbReference type="Proteomes" id="UP000245712"/>
    </source>
</evidence>
<evidence type="ECO:0000256" key="2">
    <source>
        <dbReference type="ARBA" id="ARBA00038825"/>
    </source>
</evidence>
<dbReference type="Proteomes" id="UP000245712">
    <property type="component" value="Unassembled WGS sequence"/>
</dbReference>
<dbReference type="InterPro" id="IPR002937">
    <property type="entry name" value="Amino_oxidase"/>
</dbReference>
<sequence>MSKSYDLIVVGAGQNALTAAAYLSKAGLKVLVLEKNGQVGGGVVSKAVTAPGFMHDTHATTMVLVMANPMIASDELGLLSKFGLSFADTGDAPFHATAFDDGTALFTYTDLDKTCQAIAEVSPVDAEAHRSLVQRMMPMSELFLSGTFKPPLPFGQFISLLEQSREGRELVSAMLKSSYDVICEIYTHEKVRLHFLKWASELMIGPEEKGTGVTPYFLAAIQHRKKAGIVVGGSQSLADSFKRCIEHYGGEVRTNALVTEYIVSNGRCTGVKLEDGETLSASRAVIGGIHPHDLGKFLPGLDPYLIDQGRKVQLSQFGAVNTHWALNEAPKYKADARCNTAVCTEVVPADMARFRKTFDNMRYGRMPDDFNAVIQVHTNHDPSRAPAGKHTLYLYTFAPLLLADGGLAGWERKRDEVKEWVITEYSKYCTNMDESNIIAGYAETPLDMQNWNPNFRNGDIFGVGSYIHQWSGRRPFSEIAQYAVPGIGGLYLSGPFQHPGGAVTGGGRATAIKVMQDLGIKLAGIAAV</sequence>
<organism evidence="5 6">
    <name type="scientific">Paraburkholderia unamae</name>
    <dbReference type="NCBI Taxonomy" id="219649"/>
    <lineage>
        <taxon>Bacteria</taxon>
        <taxon>Pseudomonadati</taxon>
        <taxon>Pseudomonadota</taxon>
        <taxon>Betaproteobacteria</taxon>
        <taxon>Burkholderiales</taxon>
        <taxon>Burkholderiaceae</taxon>
        <taxon>Paraburkholderia</taxon>
    </lineage>
</organism>
<dbReference type="PANTHER" id="PTHR10668:SF103">
    <property type="entry name" value="PYRIDINE NUCLEOTIDE-DISULFIDE OXIDOREDUCTASE DOMAIN-CONTAINING PROTEIN 2"/>
    <property type="match status" value="1"/>
</dbReference>
<dbReference type="SUPFAM" id="SSF51905">
    <property type="entry name" value="FAD/NAD(P)-binding domain"/>
    <property type="match status" value="1"/>
</dbReference>
<protein>
    <recommendedName>
        <fullName evidence="3">Pyridine nucleotide-disulfide oxidoreductase domain-containing protein 2</fullName>
    </recommendedName>
</protein>
<feature type="domain" description="Amine oxidase" evidence="4">
    <location>
        <begin position="17"/>
        <end position="322"/>
    </location>
</feature>
<dbReference type="RefSeq" id="WP_165842034.1">
    <property type="nucleotide sequence ID" value="NZ_QEOB01000017.1"/>
</dbReference>
<evidence type="ECO:0000313" key="5">
    <source>
        <dbReference type="EMBL" id="PVX75690.1"/>
    </source>
</evidence>
<comment type="function">
    <text evidence="1">Probable oxidoreductase that may play a role as regulator of mitochondrial function.</text>
</comment>